<dbReference type="RefSeq" id="WP_353317579.1">
    <property type="nucleotide sequence ID" value="NZ_BAABVV010000028.1"/>
</dbReference>
<feature type="signal peptide" evidence="1">
    <location>
        <begin position="1"/>
        <end position="27"/>
    </location>
</feature>
<evidence type="ECO:0000256" key="1">
    <source>
        <dbReference type="SAM" id="SignalP"/>
    </source>
</evidence>
<sequence length="342" mass="37863">MNKFFKTIALSTLVATTFSTSILSVSASSKSTSEATLIKKFKQQTTDDAVIATKKSISKLTQDDLNNFIPTEAVKTDGNSVTDPGSDANFVTKINYKATKNPKNVIRLPKGYTIKTLKSVSSEKNYSNRDLQIKFGKIGLSGLAINSFTPSKKDLSREVNLNKITYAQSKELTKFALSVLNPAIKQAKGIQYKASSNTIKAAQAYADVYSKDNWNNTGKKTGHDKRAQKVVSKKFKITDVAEENYSDNPSFALTATNIKKRYVSMAALKHAVYNSIALQLFEDGPSYWGHASALMNLDIHKKYQPNYFAVSFDKFGGIHFFMVPHNKLVNKQYVVGNTISVK</sequence>
<comment type="caution">
    <text evidence="2">The sequence shown here is derived from an EMBL/GenBank/DDBJ whole genome shotgun (WGS) entry which is preliminary data.</text>
</comment>
<dbReference type="InterPro" id="IPR027607">
    <property type="entry name" value="Surf_Exclu_SEC10/PgrA"/>
</dbReference>
<gene>
    <name evidence="2" type="ORF">AP20H10_05460</name>
</gene>
<accession>A0ABP9ZHB3</accession>
<reference evidence="2 3" key="1">
    <citation type="submission" date="2024-03" db="EMBL/GenBank/DDBJ databases">
        <title>Inconsistent identification of Apilactobacillus kunkeei-related strains obtained by well-developed overall genome related indices.</title>
        <authorList>
            <person name="Maeno S."/>
            <person name="Endo A."/>
        </authorList>
    </citation>
    <scope>NUCLEOTIDE SEQUENCE [LARGE SCALE GENOMIC DNA]</scope>
    <source>
        <strain evidence="2 3">20H-10</strain>
    </source>
</reference>
<evidence type="ECO:0000313" key="2">
    <source>
        <dbReference type="EMBL" id="GAA6114183.1"/>
    </source>
</evidence>
<proteinExistence type="predicted"/>
<dbReference type="EMBL" id="BAABVV010000028">
    <property type="protein sequence ID" value="GAA6114183.1"/>
    <property type="molecule type" value="Genomic_DNA"/>
</dbReference>
<keyword evidence="3" id="KW-1185">Reference proteome</keyword>
<feature type="chain" id="PRO_5047441396" description="SCP domain-containing protein" evidence="1">
    <location>
        <begin position="28"/>
        <end position="342"/>
    </location>
</feature>
<evidence type="ECO:0008006" key="4">
    <source>
        <dbReference type="Google" id="ProtNLM"/>
    </source>
</evidence>
<evidence type="ECO:0000313" key="3">
    <source>
        <dbReference type="Proteomes" id="UP001438112"/>
    </source>
</evidence>
<name>A0ABP9ZHB3_9LACO</name>
<organism evidence="2 3">
    <name type="scientific">Apilactobacillus apinorum</name>
    <dbReference type="NCBI Taxonomy" id="1218495"/>
    <lineage>
        <taxon>Bacteria</taxon>
        <taxon>Bacillati</taxon>
        <taxon>Bacillota</taxon>
        <taxon>Bacilli</taxon>
        <taxon>Lactobacillales</taxon>
        <taxon>Lactobacillaceae</taxon>
        <taxon>Apilactobacillus</taxon>
    </lineage>
</organism>
<dbReference type="NCBIfam" id="TIGR04320">
    <property type="entry name" value="Surf_Exclu_PgrA"/>
    <property type="match status" value="1"/>
</dbReference>
<dbReference type="Proteomes" id="UP001438112">
    <property type="component" value="Unassembled WGS sequence"/>
</dbReference>
<keyword evidence="1" id="KW-0732">Signal</keyword>
<protein>
    <recommendedName>
        <fullName evidence="4">SCP domain-containing protein</fullName>
    </recommendedName>
</protein>